<dbReference type="Proteomes" id="UP000030645">
    <property type="component" value="Unassembled WGS sequence"/>
</dbReference>
<feature type="region of interest" description="Disordered" evidence="1">
    <location>
        <begin position="75"/>
        <end position="148"/>
    </location>
</feature>
<gene>
    <name evidence="2" type="ORF">L484_015720</name>
</gene>
<keyword evidence="3" id="KW-1185">Reference proteome</keyword>
<dbReference type="AlphaFoldDB" id="W9S0D0"/>
<proteinExistence type="predicted"/>
<evidence type="ECO:0000313" key="3">
    <source>
        <dbReference type="Proteomes" id="UP000030645"/>
    </source>
</evidence>
<evidence type="ECO:0000256" key="1">
    <source>
        <dbReference type="SAM" id="MobiDB-lite"/>
    </source>
</evidence>
<sequence length="148" mass="16787">MVMFTATFIAFWSEYSKPPIYTHVRVVKKGCDFTSPFFGPADVDLANHEIVRERTGKRPGDIDWISDYKPTAAKGERGDCNIASEPEQGRASRAGRPHTVSSNRRKVNAPHHKENHDYIAPITNFDHHTTYGFPPKEHQDEGNKPPWA</sequence>
<accession>W9S0D0</accession>
<dbReference type="EMBL" id="KE345900">
    <property type="protein sequence ID" value="EXC20042.1"/>
    <property type="molecule type" value="Genomic_DNA"/>
</dbReference>
<organism evidence="2 3">
    <name type="scientific">Morus notabilis</name>
    <dbReference type="NCBI Taxonomy" id="981085"/>
    <lineage>
        <taxon>Eukaryota</taxon>
        <taxon>Viridiplantae</taxon>
        <taxon>Streptophyta</taxon>
        <taxon>Embryophyta</taxon>
        <taxon>Tracheophyta</taxon>
        <taxon>Spermatophyta</taxon>
        <taxon>Magnoliopsida</taxon>
        <taxon>eudicotyledons</taxon>
        <taxon>Gunneridae</taxon>
        <taxon>Pentapetalae</taxon>
        <taxon>rosids</taxon>
        <taxon>fabids</taxon>
        <taxon>Rosales</taxon>
        <taxon>Moraceae</taxon>
        <taxon>Moreae</taxon>
        <taxon>Morus</taxon>
    </lineage>
</organism>
<feature type="compositionally biased region" description="Basic and acidic residues" evidence="1">
    <location>
        <begin position="125"/>
        <end position="148"/>
    </location>
</feature>
<protein>
    <submittedName>
        <fullName evidence="2">Uncharacterized protein</fullName>
    </submittedName>
</protein>
<reference evidence="3" key="1">
    <citation type="submission" date="2013-01" db="EMBL/GenBank/DDBJ databases">
        <title>Draft Genome Sequence of a Mulberry Tree, Morus notabilis C.K. Schneid.</title>
        <authorList>
            <person name="He N."/>
            <person name="Zhao S."/>
        </authorList>
    </citation>
    <scope>NUCLEOTIDE SEQUENCE</scope>
</reference>
<evidence type="ECO:0000313" key="2">
    <source>
        <dbReference type="EMBL" id="EXC20042.1"/>
    </source>
</evidence>
<name>W9S0D0_9ROSA</name>